<name>X1BK87_9ZZZZ</name>
<dbReference type="PROSITE" id="PS00595">
    <property type="entry name" value="AA_TRANSFER_CLASS_5"/>
    <property type="match status" value="1"/>
</dbReference>
<keyword evidence="6" id="KW-0408">Iron</keyword>
<dbReference type="EMBL" id="BART01029037">
    <property type="protein sequence ID" value="GAG96334.1"/>
    <property type="molecule type" value="Genomic_DNA"/>
</dbReference>
<keyword evidence="4" id="KW-0479">Metal-binding</keyword>
<dbReference type="AlphaFoldDB" id="X1BK87"/>
<evidence type="ECO:0000256" key="3">
    <source>
        <dbReference type="ARBA" id="ARBA00012239"/>
    </source>
</evidence>
<dbReference type="GO" id="GO:0046872">
    <property type="term" value="F:metal ion binding"/>
    <property type="evidence" value="ECO:0007669"/>
    <property type="project" value="UniProtKB-KW"/>
</dbReference>
<dbReference type="InterPro" id="IPR000192">
    <property type="entry name" value="Aminotrans_V_dom"/>
</dbReference>
<dbReference type="InterPro" id="IPR015424">
    <property type="entry name" value="PyrdxlP-dep_Trfase"/>
</dbReference>
<dbReference type="SUPFAM" id="SSF53383">
    <property type="entry name" value="PLP-dependent transferases"/>
    <property type="match status" value="1"/>
</dbReference>
<evidence type="ECO:0000256" key="4">
    <source>
        <dbReference type="ARBA" id="ARBA00022723"/>
    </source>
</evidence>
<dbReference type="InterPro" id="IPR015421">
    <property type="entry name" value="PyrdxlP-dep_Trfase_major"/>
</dbReference>
<dbReference type="GO" id="GO:0051536">
    <property type="term" value="F:iron-sulfur cluster binding"/>
    <property type="evidence" value="ECO:0007669"/>
    <property type="project" value="UniProtKB-KW"/>
</dbReference>
<evidence type="ECO:0000259" key="8">
    <source>
        <dbReference type="Pfam" id="PF00266"/>
    </source>
</evidence>
<evidence type="ECO:0000256" key="7">
    <source>
        <dbReference type="ARBA" id="ARBA00023014"/>
    </source>
</evidence>
<dbReference type="PANTHER" id="PTHR11601:SF34">
    <property type="entry name" value="CYSTEINE DESULFURASE"/>
    <property type="match status" value="1"/>
</dbReference>
<protein>
    <recommendedName>
        <fullName evidence="3">cysteine desulfurase</fullName>
        <ecNumber evidence="3">2.8.1.7</ecNumber>
    </recommendedName>
</protein>
<evidence type="ECO:0000256" key="1">
    <source>
        <dbReference type="ARBA" id="ARBA00001933"/>
    </source>
</evidence>
<dbReference type="InterPro" id="IPR015422">
    <property type="entry name" value="PyrdxlP-dep_Trfase_small"/>
</dbReference>
<comment type="cofactor">
    <cofactor evidence="1">
        <name>pyridoxal 5'-phosphate</name>
        <dbReference type="ChEBI" id="CHEBI:597326"/>
    </cofactor>
</comment>
<feature type="domain" description="Aminotransferase class V" evidence="8">
    <location>
        <begin position="2"/>
        <end position="106"/>
    </location>
</feature>
<evidence type="ECO:0000313" key="9">
    <source>
        <dbReference type="EMBL" id="GAG96334.1"/>
    </source>
</evidence>
<feature type="non-terminal residue" evidence="9">
    <location>
        <position position="128"/>
    </location>
</feature>
<dbReference type="Pfam" id="PF00266">
    <property type="entry name" value="Aminotran_5"/>
    <property type="match status" value="1"/>
</dbReference>
<gene>
    <name evidence="9" type="ORF">S01H4_51050</name>
</gene>
<dbReference type="Gene3D" id="3.90.1150.10">
    <property type="entry name" value="Aspartate Aminotransferase, domain 1"/>
    <property type="match status" value="1"/>
</dbReference>
<organism evidence="9">
    <name type="scientific">marine sediment metagenome</name>
    <dbReference type="NCBI Taxonomy" id="412755"/>
    <lineage>
        <taxon>unclassified sequences</taxon>
        <taxon>metagenomes</taxon>
        <taxon>ecological metagenomes</taxon>
    </lineage>
</organism>
<accession>X1BK87</accession>
<dbReference type="PANTHER" id="PTHR11601">
    <property type="entry name" value="CYSTEINE DESULFURYLASE FAMILY MEMBER"/>
    <property type="match status" value="1"/>
</dbReference>
<dbReference type="InterPro" id="IPR020578">
    <property type="entry name" value="Aminotrans_V_PyrdxlP_BS"/>
</dbReference>
<keyword evidence="5" id="KW-0663">Pyridoxal phosphate</keyword>
<evidence type="ECO:0000256" key="5">
    <source>
        <dbReference type="ARBA" id="ARBA00022898"/>
    </source>
</evidence>
<reference evidence="9" key="1">
    <citation type="journal article" date="2014" name="Front. Microbiol.">
        <title>High frequency of phylogenetically diverse reductive dehalogenase-homologous genes in deep subseafloor sedimentary metagenomes.</title>
        <authorList>
            <person name="Kawai M."/>
            <person name="Futagami T."/>
            <person name="Toyoda A."/>
            <person name="Takaki Y."/>
            <person name="Nishi S."/>
            <person name="Hori S."/>
            <person name="Arai W."/>
            <person name="Tsubouchi T."/>
            <person name="Morono Y."/>
            <person name="Uchiyama I."/>
            <person name="Ito T."/>
            <person name="Fujiyama A."/>
            <person name="Inagaki F."/>
            <person name="Takami H."/>
        </authorList>
    </citation>
    <scope>NUCLEOTIDE SEQUENCE</scope>
    <source>
        <strain evidence="9">Expedition CK06-06</strain>
    </source>
</reference>
<dbReference type="EC" id="2.8.1.7" evidence="3"/>
<comment type="caution">
    <text evidence="9">The sequence shown here is derived from an EMBL/GenBank/DDBJ whole genome shotgun (WGS) entry which is preliminary data.</text>
</comment>
<keyword evidence="7" id="KW-0411">Iron-sulfur</keyword>
<evidence type="ECO:0000256" key="2">
    <source>
        <dbReference type="ARBA" id="ARBA00006490"/>
    </source>
</evidence>
<sequence>MANNEVGTILPIKELSSICREKGVLFHTDAVQAVGKIKVDIQELGVDMLSISGHKFHAPKGIGALYVRKGINLEPLIHGGKQESGIRAGTENVPAIVGLGKAAELATYTLRDSDRIRVLRDKLEEGIR</sequence>
<proteinExistence type="inferred from homology"/>
<comment type="similarity">
    <text evidence="2">Belongs to the class-V pyridoxal-phosphate-dependent aminotransferase family. NifS/IscS subfamily.</text>
</comment>
<dbReference type="GO" id="GO:0031071">
    <property type="term" value="F:cysteine desulfurase activity"/>
    <property type="evidence" value="ECO:0007669"/>
    <property type="project" value="UniProtKB-EC"/>
</dbReference>
<dbReference type="Gene3D" id="3.40.640.10">
    <property type="entry name" value="Type I PLP-dependent aspartate aminotransferase-like (Major domain)"/>
    <property type="match status" value="1"/>
</dbReference>
<evidence type="ECO:0000256" key="6">
    <source>
        <dbReference type="ARBA" id="ARBA00023004"/>
    </source>
</evidence>